<dbReference type="GO" id="GO:0004106">
    <property type="term" value="F:chorismate mutase activity"/>
    <property type="evidence" value="ECO:0007669"/>
    <property type="project" value="InterPro"/>
</dbReference>
<dbReference type="CDD" id="cd00464">
    <property type="entry name" value="SK"/>
    <property type="match status" value="1"/>
</dbReference>
<evidence type="ECO:0000256" key="11">
    <source>
        <dbReference type="HAMAP-Rule" id="MF_00109"/>
    </source>
</evidence>
<evidence type="ECO:0000256" key="2">
    <source>
        <dbReference type="ARBA" id="ARBA00004871"/>
    </source>
</evidence>
<reference evidence="13 14" key="1">
    <citation type="submission" date="2019-08" db="EMBL/GenBank/DDBJ databases">
        <title>In-depth cultivation of the pig gut microbiome towards novel bacterial diversity and tailored functional studies.</title>
        <authorList>
            <person name="Wylensek D."/>
            <person name="Hitch T.C.A."/>
            <person name="Clavel T."/>
        </authorList>
    </citation>
    <scope>NUCLEOTIDE SEQUENCE [LARGE SCALE GENOMIC DNA]</scope>
    <source>
        <strain evidence="13 14">WCA-380-WT-2B</strain>
    </source>
</reference>
<name>A0A6N7VGA1_9FIRM</name>
<dbReference type="GO" id="GO:0008652">
    <property type="term" value="P:amino acid biosynthetic process"/>
    <property type="evidence" value="ECO:0007669"/>
    <property type="project" value="UniProtKB-KW"/>
</dbReference>
<dbReference type="SMART" id="SM00830">
    <property type="entry name" value="CM_2"/>
    <property type="match status" value="1"/>
</dbReference>
<feature type="binding site" evidence="11">
    <location>
        <position position="368"/>
    </location>
    <ligand>
        <name>substrate</name>
    </ligand>
</feature>
<feature type="binding site" evidence="11">
    <location>
        <position position="350"/>
    </location>
    <ligand>
        <name>Mg(2+)</name>
        <dbReference type="ChEBI" id="CHEBI:18420"/>
    </ligand>
</feature>
<dbReference type="UniPathway" id="UPA00053">
    <property type="reaction ID" value="UER00088"/>
</dbReference>
<keyword evidence="11" id="KW-0963">Cytoplasm</keyword>
<dbReference type="SUPFAM" id="SSF48600">
    <property type="entry name" value="Chorismate mutase II"/>
    <property type="match status" value="1"/>
</dbReference>
<dbReference type="InterPro" id="IPR027417">
    <property type="entry name" value="P-loop_NTPase"/>
</dbReference>
<keyword evidence="6 11" id="KW-0547">Nucleotide-binding</keyword>
<comment type="function">
    <text evidence="11">Catalyzes the specific phosphorylation of the 3-hydroxyl group of shikimic acid using ATP as a cosubstrate.</text>
</comment>
<accession>A0A6N7VGA1</accession>
<evidence type="ECO:0000259" key="12">
    <source>
        <dbReference type="PROSITE" id="PS51168"/>
    </source>
</evidence>
<sequence length="495" mass="57911">MRNIKDIRFDIDKVDEKLIKLLEKRFDLSKEVSLYKKENNKPIFDKERENEILKNLEKENKKYGPYFREIYKTIMEQSKNLQKKCERYGLLGKKLGHSFSKIIHEKIGNYTYEYFEKDEDELSDFFQKRDFKAINVTIPYKNDVIKYLDVISDKAEKIGAVNTIVNIEGKLYGYNTDYEGFLYNLKKHKIDINGKKVLILGKGATSNTVKVVLEDLGAKKIVRLSRRFKPFFKDVSNYIDYQIIINTTPVGMFPNNEKKLSDINIDDFKNLEAFVDCIYNPFMTNLSIDSKIKGITFATGLDMLIAQGVRAAEYFLGKKIDDKKICQIRSSIFKEQMNIALIGMPGSGKTSIANILSKKLDREFIDIDCEFEKKYGNIEDFFKRYGEDEFRIKESEILKEYGKKVGLVIACGGGVIKKEINYYYLKQNSFIVNIKRDLDKLAIEGRPLSLEKRIEDLYKERKDLYEKFEDVSVENIDINDCSDEIIRIFYENISY</sequence>
<dbReference type="RefSeq" id="WP_154541577.1">
    <property type="nucleotide sequence ID" value="NZ_VULQ01000012.1"/>
</dbReference>
<feature type="binding site" evidence="11">
    <location>
        <begin position="346"/>
        <end position="351"/>
    </location>
    <ligand>
        <name>ATP</name>
        <dbReference type="ChEBI" id="CHEBI:30616"/>
    </ligand>
</feature>
<keyword evidence="8 11" id="KW-0067">ATP-binding</keyword>
<keyword evidence="14" id="KW-1185">Reference proteome</keyword>
<comment type="caution">
    <text evidence="11">Lacks conserved residue(s) required for the propagation of feature annotation.</text>
</comment>
<dbReference type="InterPro" id="IPR036263">
    <property type="entry name" value="Chorismate_II_sf"/>
</dbReference>
<dbReference type="GO" id="GO:0005524">
    <property type="term" value="F:ATP binding"/>
    <property type="evidence" value="ECO:0007669"/>
    <property type="project" value="UniProtKB-UniRule"/>
</dbReference>
<dbReference type="PANTHER" id="PTHR21089:SF1">
    <property type="entry name" value="BIFUNCTIONAL 3-DEHYDROQUINATE DEHYDRATASE_SHIKIMATE DEHYDROGENASE, CHLOROPLASTIC"/>
    <property type="match status" value="1"/>
</dbReference>
<comment type="caution">
    <text evidence="13">The sequence shown here is derived from an EMBL/GenBank/DDBJ whole genome shotgun (WGS) entry which is preliminary data.</text>
</comment>
<evidence type="ECO:0000256" key="7">
    <source>
        <dbReference type="ARBA" id="ARBA00022777"/>
    </source>
</evidence>
<dbReference type="Pfam" id="PF01817">
    <property type="entry name" value="CM_2"/>
    <property type="match status" value="1"/>
</dbReference>
<feature type="binding site" evidence="11">
    <location>
        <position position="446"/>
    </location>
    <ligand>
        <name>ATP</name>
        <dbReference type="ChEBI" id="CHEBI:30616"/>
    </ligand>
</feature>
<dbReference type="InterPro" id="IPR023000">
    <property type="entry name" value="Shikimate_kinase_CS"/>
</dbReference>
<dbReference type="PROSITE" id="PS01128">
    <property type="entry name" value="SHIKIMATE_KINASE"/>
    <property type="match status" value="1"/>
</dbReference>
<evidence type="ECO:0000256" key="8">
    <source>
        <dbReference type="ARBA" id="ARBA00022840"/>
    </source>
</evidence>
<feature type="binding site" evidence="11">
    <location>
        <position position="413"/>
    </location>
    <ligand>
        <name>substrate</name>
    </ligand>
</feature>
<gene>
    <name evidence="11" type="primary">aroK</name>
    <name evidence="13" type="ORF">FYJ26_08665</name>
</gene>
<keyword evidence="4 11" id="KW-0028">Amino-acid biosynthesis</keyword>
<evidence type="ECO:0000256" key="5">
    <source>
        <dbReference type="ARBA" id="ARBA00022679"/>
    </source>
</evidence>
<comment type="catalytic activity">
    <reaction evidence="10 11">
        <text>shikimate + ATP = 3-phosphoshikimate + ADP + H(+)</text>
        <dbReference type="Rhea" id="RHEA:13121"/>
        <dbReference type="ChEBI" id="CHEBI:15378"/>
        <dbReference type="ChEBI" id="CHEBI:30616"/>
        <dbReference type="ChEBI" id="CHEBI:36208"/>
        <dbReference type="ChEBI" id="CHEBI:145989"/>
        <dbReference type="ChEBI" id="CHEBI:456216"/>
        <dbReference type="EC" id="2.7.1.71"/>
    </reaction>
</comment>
<dbReference type="GO" id="GO:0004765">
    <property type="term" value="F:shikimate kinase activity"/>
    <property type="evidence" value="ECO:0007669"/>
    <property type="project" value="UniProtKB-UniRule"/>
</dbReference>
<evidence type="ECO:0000313" key="13">
    <source>
        <dbReference type="EMBL" id="MSS78465.1"/>
    </source>
</evidence>
<dbReference type="InterPro" id="IPR000623">
    <property type="entry name" value="Shikimate_kinase/TSH1"/>
</dbReference>
<dbReference type="Gene3D" id="3.40.50.10860">
    <property type="entry name" value="Leucine Dehydrogenase, chain A, domain 1"/>
    <property type="match status" value="1"/>
</dbReference>
<dbReference type="InterPro" id="IPR031322">
    <property type="entry name" value="Shikimate/glucono_kinase"/>
</dbReference>
<keyword evidence="5 11" id="KW-0808">Transferase</keyword>
<dbReference type="EC" id="2.7.1.71" evidence="3 11"/>
<dbReference type="SUPFAM" id="SSF53223">
    <property type="entry name" value="Aminoacid dehydrogenase-like, N-terminal domain"/>
    <property type="match status" value="1"/>
</dbReference>
<dbReference type="Gene3D" id="1.20.59.10">
    <property type="entry name" value="Chorismate mutase"/>
    <property type="match status" value="1"/>
</dbReference>
<dbReference type="PRINTS" id="PR01100">
    <property type="entry name" value="SHIKIMTKNASE"/>
</dbReference>
<organism evidence="13 14">
    <name type="scientific">Anaerococcus porci</name>
    <dbReference type="NCBI Taxonomy" id="2652269"/>
    <lineage>
        <taxon>Bacteria</taxon>
        <taxon>Bacillati</taxon>
        <taxon>Bacillota</taxon>
        <taxon>Tissierellia</taxon>
        <taxon>Tissierellales</taxon>
        <taxon>Peptoniphilaceae</taxon>
        <taxon>Anaerococcus</taxon>
    </lineage>
</organism>
<comment type="similarity">
    <text evidence="11">Belongs to the shikimate kinase family.</text>
</comment>
<dbReference type="InterPro" id="IPR002701">
    <property type="entry name" value="CM_II_prokaryot"/>
</dbReference>
<dbReference type="Gene3D" id="3.40.50.720">
    <property type="entry name" value="NAD(P)-binding Rossmann-like Domain"/>
    <property type="match status" value="1"/>
</dbReference>
<keyword evidence="9 11" id="KW-0057">Aromatic amino acid biosynthesis</keyword>
<dbReference type="AlphaFoldDB" id="A0A6N7VGA1"/>
<dbReference type="InterPro" id="IPR036979">
    <property type="entry name" value="CM_dom_sf"/>
</dbReference>
<dbReference type="GO" id="GO:0009073">
    <property type="term" value="P:aromatic amino acid family biosynthetic process"/>
    <property type="evidence" value="ECO:0007669"/>
    <property type="project" value="UniProtKB-KW"/>
</dbReference>
<dbReference type="GO" id="GO:0004764">
    <property type="term" value="F:shikimate 3-dehydrogenase (NADP+) activity"/>
    <property type="evidence" value="ECO:0007669"/>
    <property type="project" value="InterPro"/>
</dbReference>
<dbReference type="Proteomes" id="UP000441925">
    <property type="component" value="Unassembled WGS sequence"/>
</dbReference>
<dbReference type="Gene3D" id="3.40.50.300">
    <property type="entry name" value="P-loop containing nucleotide triphosphate hydrolases"/>
    <property type="match status" value="1"/>
</dbReference>
<dbReference type="Pfam" id="PF08501">
    <property type="entry name" value="Shikimate_dh_N"/>
    <property type="match status" value="1"/>
</dbReference>
<dbReference type="CDD" id="cd01065">
    <property type="entry name" value="NAD_bind_Shikimate_DH"/>
    <property type="match status" value="1"/>
</dbReference>
<comment type="cofactor">
    <cofactor evidence="11">
        <name>Mg(2+)</name>
        <dbReference type="ChEBI" id="CHEBI:18420"/>
    </cofactor>
    <text evidence="11">Binds 1 Mg(2+) ion per subunit.</text>
</comment>
<dbReference type="GO" id="GO:0050661">
    <property type="term" value="F:NADP binding"/>
    <property type="evidence" value="ECO:0007669"/>
    <property type="project" value="TreeGrafter"/>
</dbReference>
<evidence type="ECO:0000256" key="10">
    <source>
        <dbReference type="ARBA" id="ARBA00048567"/>
    </source>
</evidence>
<dbReference type="HAMAP" id="MF_00109">
    <property type="entry name" value="Shikimate_kinase"/>
    <property type="match status" value="1"/>
</dbReference>
<dbReference type="GO" id="GO:0005829">
    <property type="term" value="C:cytosol"/>
    <property type="evidence" value="ECO:0007669"/>
    <property type="project" value="TreeGrafter"/>
</dbReference>
<dbReference type="InterPro" id="IPR022893">
    <property type="entry name" value="Shikimate_DH_fam"/>
</dbReference>
<comment type="pathway">
    <text evidence="2">Metabolic intermediate biosynthesis; chorismate biosynthesis; chorismate from D-erythrose 4-phosphate and phosphoenolpyruvate: step 4/7.</text>
</comment>
<comment type="pathway">
    <text evidence="1 11">Metabolic intermediate biosynthesis; chorismate biosynthesis; chorismate from D-erythrose 4-phosphate and phosphoenolpyruvate: step 5/7.</text>
</comment>
<dbReference type="GO" id="GO:0000287">
    <property type="term" value="F:magnesium ion binding"/>
    <property type="evidence" value="ECO:0007669"/>
    <property type="project" value="UniProtKB-UniRule"/>
</dbReference>
<protein>
    <recommendedName>
        <fullName evidence="3 11">Shikimate kinase</fullName>
        <shortName evidence="11">SK</shortName>
        <ecNumber evidence="3 11">2.7.1.71</ecNumber>
    </recommendedName>
</protein>
<keyword evidence="7 11" id="KW-0418">Kinase</keyword>
<evidence type="ECO:0000256" key="1">
    <source>
        <dbReference type="ARBA" id="ARBA00004842"/>
    </source>
</evidence>
<dbReference type="InterPro" id="IPR036291">
    <property type="entry name" value="NAD(P)-bd_dom_sf"/>
</dbReference>
<dbReference type="EMBL" id="VULQ01000012">
    <property type="protein sequence ID" value="MSS78465.1"/>
    <property type="molecule type" value="Genomic_DNA"/>
</dbReference>
<dbReference type="InterPro" id="IPR046346">
    <property type="entry name" value="Aminoacid_DH-like_N_sf"/>
</dbReference>
<dbReference type="GO" id="GO:0019632">
    <property type="term" value="P:shikimate metabolic process"/>
    <property type="evidence" value="ECO:0007669"/>
    <property type="project" value="TreeGrafter"/>
</dbReference>
<comment type="subcellular location">
    <subcellularLocation>
        <location evidence="11">Cytoplasm</location>
    </subcellularLocation>
</comment>
<dbReference type="Pfam" id="PF01202">
    <property type="entry name" value="SKI"/>
    <property type="match status" value="1"/>
</dbReference>
<evidence type="ECO:0000256" key="6">
    <source>
        <dbReference type="ARBA" id="ARBA00022741"/>
    </source>
</evidence>
<comment type="subunit">
    <text evidence="11">Monomer.</text>
</comment>
<evidence type="ECO:0000256" key="4">
    <source>
        <dbReference type="ARBA" id="ARBA00022605"/>
    </source>
</evidence>
<evidence type="ECO:0000313" key="14">
    <source>
        <dbReference type="Proteomes" id="UP000441925"/>
    </source>
</evidence>
<dbReference type="PANTHER" id="PTHR21089">
    <property type="entry name" value="SHIKIMATE DEHYDROGENASE"/>
    <property type="match status" value="1"/>
</dbReference>
<dbReference type="SUPFAM" id="SSF51735">
    <property type="entry name" value="NAD(P)-binding Rossmann-fold domains"/>
    <property type="match status" value="1"/>
</dbReference>
<feature type="binding site" evidence="11">
    <location>
        <position position="461"/>
    </location>
    <ligand>
        <name>substrate</name>
    </ligand>
</feature>
<proteinExistence type="inferred from homology"/>
<keyword evidence="11" id="KW-0460">Magnesium</keyword>
<evidence type="ECO:0000256" key="3">
    <source>
        <dbReference type="ARBA" id="ARBA00012154"/>
    </source>
</evidence>
<dbReference type="SUPFAM" id="SSF52540">
    <property type="entry name" value="P-loop containing nucleoside triphosphate hydrolases"/>
    <property type="match status" value="1"/>
</dbReference>
<feature type="binding site" evidence="11">
    <location>
        <position position="391"/>
    </location>
    <ligand>
        <name>substrate</name>
    </ligand>
</feature>
<dbReference type="GO" id="GO:0009423">
    <property type="term" value="P:chorismate biosynthetic process"/>
    <property type="evidence" value="ECO:0007669"/>
    <property type="project" value="UniProtKB-UniRule"/>
</dbReference>
<dbReference type="PROSITE" id="PS51168">
    <property type="entry name" value="CHORISMATE_MUT_2"/>
    <property type="match status" value="1"/>
</dbReference>
<dbReference type="InterPro" id="IPR013708">
    <property type="entry name" value="Shikimate_DH-bd_N"/>
</dbReference>
<keyword evidence="11" id="KW-0479">Metal-binding</keyword>
<feature type="domain" description="Chorismate mutase" evidence="12">
    <location>
        <begin position="1"/>
        <end position="86"/>
    </location>
</feature>
<evidence type="ECO:0000256" key="9">
    <source>
        <dbReference type="ARBA" id="ARBA00023141"/>
    </source>
</evidence>